<gene>
    <name evidence="1" type="ordered locus">Meso_1092</name>
</gene>
<proteinExistence type="predicted"/>
<dbReference type="EMBL" id="CP000390">
    <property type="protein sequence ID" value="ABG62489.1"/>
    <property type="molecule type" value="Genomic_DNA"/>
</dbReference>
<accession>Q11JD6</accession>
<dbReference type="Pfam" id="PF09523">
    <property type="entry name" value="DUF2390"/>
    <property type="match status" value="1"/>
</dbReference>
<organism evidence="1">
    <name type="scientific">Chelativorans sp. (strain BNC1)</name>
    <dbReference type="NCBI Taxonomy" id="266779"/>
    <lineage>
        <taxon>Bacteria</taxon>
        <taxon>Pseudomonadati</taxon>
        <taxon>Pseudomonadota</taxon>
        <taxon>Alphaproteobacteria</taxon>
        <taxon>Hyphomicrobiales</taxon>
        <taxon>Phyllobacteriaceae</taxon>
        <taxon>Chelativorans</taxon>
    </lineage>
</organism>
<dbReference type="NCBIfam" id="TIGR02444">
    <property type="entry name" value="TIGR02444 family protein"/>
    <property type="match status" value="1"/>
</dbReference>
<sequence>MSNPFWDFSLALYADPEVQAASLALQDRAGCDVNLVLYGLYQARNGRTLDVAAFAGLDAMIKPVRDLAVIPLRSIRREMKKHGFAADSDGFERLRTEVKTVELHAEKLMQSLLASAQPATGEAEPITAARANLAAYGRSLGRDLPAAEANVLIVSLARMISAVDS</sequence>
<dbReference type="InterPro" id="IPR012659">
    <property type="entry name" value="CHP02444"/>
</dbReference>
<dbReference type="STRING" id="266779.Meso_1092"/>
<reference evidence="1" key="1">
    <citation type="submission" date="2006-06" db="EMBL/GenBank/DDBJ databases">
        <title>Complete sequence of chromosome of Chelativorans sp. BNC1.</title>
        <authorList>
            <consortium name="US DOE Joint Genome Institute"/>
            <person name="Copeland A."/>
            <person name="Lucas S."/>
            <person name="Lapidus A."/>
            <person name="Barry K."/>
            <person name="Detter J.C."/>
            <person name="Glavina del Rio T."/>
            <person name="Hammon N."/>
            <person name="Israni S."/>
            <person name="Dalin E."/>
            <person name="Tice H."/>
            <person name="Pitluck S."/>
            <person name="Chertkov O."/>
            <person name="Brettin T."/>
            <person name="Bruce D."/>
            <person name="Han C."/>
            <person name="Tapia R."/>
            <person name="Gilna P."/>
            <person name="Schmutz J."/>
            <person name="Larimer F."/>
            <person name="Land M."/>
            <person name="Hauser L."/>
            <person name="Kyrpides N."/>
            <person name="Mikhailova N."/>
            <person name="Richardson P."/>
        </authorList>
    </citation>
    <scope>NUCLEOTIDE SEQUENCE</scope>
    <source>
        <strain evidence="1">BNC1</strain>
    </source>
</reference>
<dbReference type="OrthoDB" id="7875767at2"/>
<dbReference type="AlphaFoldDB" id="Q11JD6"/>
<dbReference type="eggNOG" id="COG5589">
    <property type="taxonomic scope" value="Bacteria"/>
</dbReference>
<protein>
    <recommendedName>
        <fullName evidence="2">TIGR02444 family protein</fullName>
    </recommendedName>
</protein>
<name>Q11JD6_CHESB</name>
<dbReference type="HOGENOM" id="CLU_119976_0_1_5"/>
<evidence type="ECO:0000313" key="1">
    <source>
        <dbReference type="EMBL" id="ABG62489.1"/>
    </source>
</evidence>
<evidence type="ECO:0008006" key="2">
    <source>
        <dbReference type="Google" id="ProtNLM"/>
    </source>
</evidence>
<dbReference type="KEGG" id="mes:Meso_1092"/>